<protein>
    <submittedName>
        <fullName evidence="7">Tetrahydrofolate dehydrogenase/cyclohydrolase like protein</fullName>
    </submittedName>
</protein>
<dbReference type="InterPro" id="IPR046346">
    <property type="entry name" value="Aminoacid_DH-like_N_sf"/>
</dbReference>
<evidence type="ECO:0000259" key="6">
    <source>
        <dbReference type="Pfam" id="PF00763"/>
    </source>
</evidence>
<dbReference type="Gene3D" id="3.40.50.10860">
    <property type="entry name" value="Leucine Dehydrogenase, chain A, domain 1"/>
    <property type="match status" value="1"/>
</dbReference>
<keyword evidence="2" id="KW-0378">Hydrolase</keyword>
<name>A0ABQ5JUN6_9EUKA</name>
<accession>A0ABQ5JUN6</accession>
<keyword evidence="5" id="KW-0511">Multifunctional enzyme</keyword>
<dbReference type="InterPro" id="IPR020630">
    <property type="entry name" value="THF_DH/CycHdrlase_cat_dom"/>
</dbReference>
<evidence type="ECO:0000313" key="8">
    <source>
        <dbReference type="Proteomes" id="UP001057375"/>
    </source>
</evidence>
<dbReference type="Proteomes" id="UP001057375">
    <property type="component" value="Unassembled WGS sequence"/>
</dbReference>
<dbReference type="EMBL" id="BQXS01006137">
    <property type="protein sequence ID" value="GKT17797.1"/>
    <property type="molecule type" value="Genomic_DNA"/>
</dbReference>
<keyword evidence="8" id="KW-1185">Reference proteome</keyword>
<gene>
    <name evidence="7" type="ORF">ADUPG1_004222</name>
</gene>
<evidence type="ECO:0000256" key="2">
    <source>
        <dbReference type="ARBA" id="ARBA00022801"/>
    </source>
</evidence>
<dbReference type="Gene3D" id="3.40.50.720">
    <property type="entry name" value="NAD(P)-binding Rossmann-like Domain"/>
    <property type="match status" value="1"/>
</dbReference>
<proteinExistence type="predicted"/>
<evidence type="ECO:0000256" key="1">
    <source>
        <dbReference type="ARBA" id="ARBA00004777"/>
    </source>
</evidence>
<comment type="caution">
    <text evidence="7">The sequence shown here is derived from an EMBL/GenBank/DDBJ whole genome shotgun (WGS) entry which is preliminary data.</text>
</comment>
<comment type="pathway">
    <text evidence="1">One-carbon metabolism; tetrahydrofolate interconversion.</text>
</comment>
<keyword evidence="3" id="KW-0521">NADP</keyword>
<feature type="non-terminal residue" evidence="7">
    <location>
        <position position="113"/>
    </location>
</feature>
<evidence type="ECO:0000256" key="5">
    <source>
        <dbReference type="ARBA" id="ARBA00023268"/>
    </source>
</evidence>
<dbReference type="PANTHER" id="PTHR48099:SF5">
    <property type="entry name" value="C-1-TETRAHYDROFOLATE SYNTHASE, CYTOPLASMIC"/>
    <property type="match status" value="1"/>
</dbReference>
<dbReference type="Pfam" id="PF00763">
    <property type="entry name" value="THF_DHG_CYH"/>
    <property type="match status" value="1"/>
</dbReference>
<dbReference type="SUPFAM" id="SSF53223">
    <property type="entry name" value="Aminoacid dehydrogenase-like, N-terminal domain"/>
    <property type="match status" value="1"/>
</dbReference>
<reference evidence="7" key="1">
    <citation type="submission" date="2022-03" db="EMBL/GenBank/DDBJ databases">
        <title>Draft genome sequence of Aduncisulcus paluster, a free-living microaerophilic Fornicata.</title>
        <authorList>
            <person name="Yuyama I."/>
            <person name="Kume K."/>
            <person name="Tamura T."/>
            <person name="Inagaki Y."/>
            <person name="Hashimoto T."/>
        </authorList>
    </citation>
    <scope>NUCLEOTIDE SEQUENCE</scope>
    <source>
        <strain evidence="7">NY0171</strain>
    </source>
</reference>
<dbReference type="InterPro" id="IPR000672">
    <property type="entry name" value="THF_DH/CycHdrlase"/>
</dbReference>
<evidence type="ECO:0000256" key="3">
    <source>
        <dbReference type="ARBA" id="ARBA00022857"/>
    </source>
</evidence>
<feature type="domain" description="Tetrahydrofolate dehydrogenase/cyclohydrolase catalytic" evidence="6">
    <location>
        <begin position="2"/>
        <end position="69"/>
    </location>
</feature>
<sequence>MVERRCHKDGLDASVIYLEESVTEEALLKELEKLNSDSAVHGILVQMPLPDHIDKKKVIEAISPKKDVDGFHEINAGKLYVGLDALYPCTPYGVIHMLEYSGIEISGKHAVVI</sequence>
<evidence type="ECO:0000256" key="4">
    <source>
        <dbReference type="ARBA" id="ARBA00023002"/>
    </source>
</evidence>
<keyword evidence="4" id="KW-0560">Oxidoreductase</keyword>
<evidence type="ECO:0000313" key="7">
    <source>
        <dbReference type="EMBL" id="GKT17797.1"/>
    </source>
</evidence>
<dbReference type="PRINTS" id="PR00085">
    <property type="entry name" value="THFDHDRGNASE"/>
</dbReference>
<dbReference type="PANTHER" id="PTHR48099">
    <property type="entry name" value="C-1-TETRAHYDROFOLATE SYNTHASE, CYTOPLASMIC-RELATED"/>
    <property type="match status" value="1"/>
</dbReference>
<organism evidence="7 8">
    <name type="scientific">Aduncisulcus paluster</name>
    <dbReference type="NCBI Taxonomy" id="2918883"/>
    <lineage>
        <taxon>Eukaryota</taxon>
        <taxon>Metamonada</taxon>
        <taxon>Carpediemonas-like organisms</taxon>
        <taxon>Aduncisulcus</taxon>
    </lineage>
</organism>